<sequence length="304" mass="31601">MAHRHTTTTNQSVNDDARIIALKEHSDQTWAEIARSFPGRTKGSIQVRYARTLSKDTPARRAALAANAAAAAPVPPPQPVPASSSSLSSSAAPAAGRRKRKRAAATTTTTSSSDAPEPPLKRGRQTRAATRAAAAAAGESDSTNTTTTTEAAPPASVPPPFPASSGAAANVAEGRRTVPPRRPAATRPSTQTTAPARSERGAPLGSSQARPGRATRAACRAAGESLRPGEVVGEEGGVVVPARDGRATRWLDTSFFSDYSRFSSGETWGAARWEGFTGKYLKAGKKKDFGVGVTGVPDDLPLRR</sequence>
<dbReference type="EMBL" id="WWBZ02000016">
    <property type="protein sequence ID" value="KAF4308973.1"/>
    <property type="molecule type" value="Genomic_DNA"/>
</dbReference>
<feature type="compositionally biased region" description="Low complexity" evidence="1">
    <location>
        <begin position="209"/>
        <end position="218"/>
    </location>
</feature>
<organism evidence="2 3">
    <name type="scientific">Botryosphaeria dothidea</name>
    <dbReference type="NCBI Taxonomy" id="55169"/>
    <lineage>
        <taxon>Eukaryota</taxon>
        <taxon>Fungi</taxon>
        <taxon>Dikarya</taxon>
        <taxon>Ascomycota</taxon>
        <taxon>Pezizomycotina</taxon>
        <taxon>Dothideomycetes</taxon>
        <taxon>Dothideomycetes incertae sedis</taxon>
        <taxon>Botryosphaeriales</taxon>
        <taxon>Botryosphaeriaceae</taxon>
        <taxon>Botryosphaeria</taxon>
    </lineage>
</organism>
<feature type="compositionally biased region" description="Low complexity" evidence="1">
    <location>
        <begin position="183"/>
        <end position="196"/>
    </location>
</feature>
<feature type="region of interest" description="Disordered" evidence="1">
    <location>
        <begin position="68"/>
        <end position="218"/>
    </location>
</feature>
<dbReference type="InterPro" id="IPR009057">
    <property type="entry name" value="Homeodomain-like_sf"/>
</dbReference>
<dbReference type="OrthoDB" id="2143914at2759"/>
<dbReference type="Proteomes" id="UP000572817">
    <property type="component" value="Unassembled WGS sequence"/>
</dbReference>
<dbReference type="AlphaFoldDB" id="A0A8H4J1D9"/>
<evidence type="ECO:0000313" key="3">
    <source>
        <dbReference type="Proteomes" id="UP000572817"/>
    </source>
</evidence>
<accession>A0A8H4J1D9</accession>
<dbReference type="InterPro" id="IPR001005">
    <property type="entry name" value="SANT/Myb"/>
</dbReference>
<dbReference type="Gene3D" id="1.10.10.60">
    <property type="entry name" value="Homeodomain-like"/>
    <property type="match status" value="1"/>
</dbReference>
<dbReference type="CDD" id="cd00167">
    <property type="entry name" value="SANT"/>
    <property type="match status" value="1"/>
</dbReference>
<gene>
    <name evidence="2" type="ORF">GTA08_BOTSDO03110</name>
</gene>
<evidence type="ECO:0000256" key="1">
    <source>
        <dbReference type="SAM" id="MobiDB-lite"/>
    </source>
</evidence>
<dbReference type="SUPFAM" id="SSF46689">
    <property type="entry name" value="Homeodomain-like"/>
    <property type="match status" value="1"/>
</dbReference>
<feature type="compositionally biased region" description="Low complexity" evidence="1">
    <location>
        <begin position="81"/>
        <end position="95"/>
    </location>
</feature>
<evidence type="ECO:0008006" key="4">
    <source>
        <dbReference type="Google" id="ProtNLM"/>
    </source>
</evidence>
<feature type="compositionally biased region" description="Low complexity" evidence="1">
    <location>
        <begin position="126"/>
        <end position="154"/>
    </location>
</feature>
<proteinExistence type="predicted"/>
<evidence type="ECO:0000313" key="2">
    <source>
        <dbReference type="EMBL" id="KAF4308973.1"/>
    </source>
</evidence>
<feature type="compositionally biased region" description="Low complexity" evidence="1">
    <location>
        <begin position="104"/>
        <end position="115"/>
    </location>
</feature>
<reference evidence="2" key="1">
    <citation type="submission" date="2020-04" db="EMBL/GenBank/DDBJ databases">
        <title>Genome Assembly and Annotation of Botryosphaeria dothidea sdau 11-99, a Latent Pathogen of Apple Fruit Ring Rot in China.</title>
        <authorList>
            <person name="Yu C."/>
            <person name="Diao Y."/>
            <person name="Lu Q."/>
            <person name="Zhao J."/>
            <person name="Cui S."/>
            <person name="Peng C."/>
            <person name="He B."/>
            <person name="Liu H."/>
        </authorList>
    </citation>
    <scope>NUCLEOTIDE SEQUENCE [LARGE SCALE GENOMIC DNA]</scope>
    <source>
        <strain evidence="2">Sdau11-99</strain>
    </source>
</reference>
<name>A0A8H4J1D9_9PEZI</name>
<protein>
    <recommendedName>
        <fullName evidence="4">Myb-like domain-containing protein</fullName>
    </recommendedName>
</protein>
<comment type="caution">
    <text evidence="2">The sequence shown here is derived from an EMBL/GenBank/DDBJ whole genome shotgun (WGS) entry which is preliminary data.</text>
</comment>
<dbReference type="Pfam" id="PF13921">
    <property type="entry name" value="Myb_DNA-bind_6"/>
    <property type="match status" value="1"/>
</dbReference>
<keyword evidence="3" id="KW-1185">Reference proteome</keyword>